<dbReference type="RefSeq" id="WP_189880512.1">
    <property type="nucleotide sequence ID" value="NZ_BMWA01000043.1"/>
</dbReference>
<evidence type="ECO:0000259" key="2">
    <source>
        <dbReference type="PROSITE" id="PS51178"/>
    </source>
</evidence>
<dbReference type="Proteomes" id="UP001596409">
    <property type="component" value="Unassembled WGS sequence"/>
</dbReference>
<evidence type="ECO:0000313" key="4">
    <source>
        <dbReference type="Proteomes" id="UP001596409"/>
    </source>
</evidence>
<dbReference type="PROSITE" id="PS51178">
    <property type="entry name" value="PASTA"/>
    <property type="match status" value="1"/>
</dbReference>
<evidence type="ECO:0000256" key="1">
    <source>
        <dbReference type="SAM" id="MobiDB-lite"/>
    </source>
</evidence>
<feature type="region of interest" description="Disordered" evidence="1">
    <location>
        <begin position="47"/>
        <end position="95"/>
    </location>
</feature>
<feature type="domain" description="PASTA" evidence="2">
    <location>
        <begin position="95"/>
        <end position="162"/>
    </location>
</feature>
<organism evidence="3 4">
    <name type="scientific">Streptomyces viridiviolaceus</name>
    <dbReference type="NCBI Taxonomy" id="68282"/>
    <lineage>
        <taxon>Bacteria</taxon>
        <taxon>Bacillati</taxon>
        <taxon>Actinomycetota</taxon>
        <taxon>Actinomycetes</taxon>
        <taxon>Kitasatosporales</taxon>
        <taxon>Streptomycetaceae</taxon>
        <taxon>Streptomyces</taxon>
    </lineage>
</organism>
<keyword evidence="4" id="KW-1185">Reference proteome</keyword>
<dbReference type="EMBL" id="JBHSYM010000039">
    <property type="protein sequence ID" value="MFC7013848.1"/>
    <property type="molecule type" value="Genomic_DNA"/>
</dbReference>
<evidence type="ECO:0000313" key="3">
    <source>
        <dbReference type="EMBL" id="MFC7013848.1"/>
    </source>
</evidence>
<dbReference type="InterPro" id="IPR005543">
    <property type="entry name" value="PASTA_dom"/>
</dbReference>
<reference evidence="4" key="1">
    <citation type="journal article" date="2019" name="Int. J. Syst. Evol. Microbiol.">
        <title>The Global Catalogue of Microorganisms (GCM) 10K type strain sequencing project: providing services to taxonomists for standard genome sequencing and annotation.</title>
        <authorList>
            <consortium name="The Broad Institute Genomics Platform"/>
            <consortium name="The Broad Institute Genome Sequencing Center for Infectious Disease"/>
            <person name="Wu L."/>
            <person name="Ma J."/>
        </authorList>
    </citation>
    <scope>NUCLEOTIDE SEQUENCE [LARGE SCALE GENOMIC DNA]</scope>
    <source>
        <strain evidence="4">JCM 4855</strain>
    </source>
</reference>
<protein>
    <recommendedName>
        <fullName evidence="2">PASTA domain-containing protein</fullName>
    </recommendedName>
</protein>
<dbReference type="Gene3D" id="3.30.10.20">
    <property type="match status" value="1"/>
</dbReference>
<name>A0ABW2E485_9ACTN</name>
<dbReference type="CDD" id="cd06577">
    <property type="entry name" value="PASTA_pknB"/>
    <property type="match status" value="1"/>
</dbReference>
<comment type="caution">
    <text evidence="3">The sequence shown here is derived from an EMBL/GenBank/DDBJ whole genome shotgun (WGS) entry which is preliminary data.</text>
</comment>
<feature type="compositionally biased region" description="Low complexity" evidence="1">
    <location>
        <begin position="57"/>
        <end position="95"/>
    </location>
</feature>
<proteinExistence type="predicted"/>
<gene>
    <name evidence="3" type="ORF">ACFQMH_19385</name>
</gene>
<accession>A0ABW2E485</accession>
<sequence>MIMNDLHNPPPAPQPKSKKVYQRKGFWIVVAGLVVVGAVANATNEDAGVDNEAAPQPTVTVTKTSPATPTTADPPATETTPEATPAAEQTSAKPAAEAAVVPDVVGMNHRAAMGVLHERGFMVNEEDASPEGRMIILNSGWKVCRQDPAPGATDVLRVAIYSVKNDESC</sequence>